<evidence type="ECO:0000313" key="1">
    <source>
        <dbReference type="Proteomes" id="UP000095283"/>
    </source>
</evidence>
<evidence type="ECO:0000313" key="2">
    <source>
        <dbReference type="WBParaSite" id="Hba_11154"/>
    </source>
</evidence>
<keyword evidence="1" id="KW-1185">Reference proteome</keyword>
<proteinExistence type="predicted"/>
<accession>A0A1I7X132</accession>
<sequence length="28" mass="3303">MFTNFSSQCPKHTIFLAFLSRNIDKIDK</sequence>
<dbReference type="AlphaFoldDB" id="A0A1I7X132"/>
<organism evidence="1 2">
    <name type="scientific">Heterorhabditis bacteriophora</name>
    <name type="common">Entomopathogenic nematode worm</name>
    <dbReference type="NCBI Taxonomy" id="37862"/>
    <lineage>
        <taxon>Eukaryota</taxon>
        <taxon>Metazoa</taxon>
        <taxon>Ecdysozoa</taxon>
        <taxon>Nematoda</taxon>
        <taxon>Chromadorea</taxon>
        <taxon>Rhabditida</taxon>
        <taxon>Rhabditina</taxon>
        <taxon>Rhabditomorpha</taxon>
        <taxon>Strongyloidea</taxon>
        <taxon>Heterorhabditidae</taxon>
        <taxon>Heterorhabditis</taxon>
    </lineage>
</organism>
<dbReference type="WBParaSite" id="Hba_11154">
    <property type="protein sequence ID" value="Hba_11154"/>
    <property type="gene ID" value="Hba_11154"/>
</dbReference>
<name>A0A1I7X132_HETBA</name>
<dbReference type="Proteomes" id="UP000095283">
    <property type="component" value="Unplaced"/>
</dbReference>
<protein>
    <submittedName>
        <fullName evidence="2">Uncharacterized protein</fullName>
    </submittedName>
</protein>
<reference evidence="2" key="1">
    <citation type="submission" date="2016-11" db="UniProtKB">
        <authorList>
            <consortium name="WormBaseParasite"/>
        </authorList>
    </citation>
    <scope>IDENTIFICATION</scope>
</reference>